<dbReference type="InterPro" id="IPR050153">
    <property type="entry name" value="Metal_Ion_Import_ABC"/>
</dbReference>
<dbReference type="GO" id="GO:0005524">
    <property type="term" value="F:ATP binding"/>
    <property type="evidence" value="ECO:0007669"/>
    <property type="project" value="UniProtKB-KW"/>
</dbReference>
<keyword evidence="3 5" id="KW-0067">ATP-binding</keyword>
<dbReference type="InterPro" id="IPR027417">
    <property type="entry name" value="P-loop_NTPase"/>
</dbReference>
<evidence type="ECO:0000259" key="4">
    <source>
        <dbReference type="PROSITE" id="PS50893"/>
    </source>
</evidence>
<gene>
    <name evidence="5" type="ORF">ACFQGU_15045</name>
</gene>
<protein>
    <submittedName>
        <fullName evidence="5">Metal ABC transporter ATP-binding protein</fullName>
    </submittedName>
</protein>
<keyword evidence="1" id="KW-0813">Transport</keyword>
<evidence type="ECO:0000256" key="3">
    <source>
        <dbReference type="ARBA" id="ARBA00022840"/>
    </source>
</evidence>
<keyword evidence="2" id="KW-0547">Nucleotide-binding</keyword>
<accession>A0ABW1T377</accession>
<dbReference type="RefSeq" id="WP_386768055.1">
    <property type="nucleotide sequence ID" value="NZ_JBHSTI010000008.1"/>
</dbReference>
<dbReference type="InterPro" id="IPR003439">
    <property type="entry name" value="ABC_transporter-like_ATP-bd"/>
</dbReference>
<dbReference type="Pfam" id="PF00005">
    <property type="entry name" value="ABC_tran"/>
    <property type="match status" value="1"/>
</dbReference>
<dbReference type="SMART" id="SM00382">
    <property type="entry name" value="AAA"/>
    <property type="match status" value="1"/>
</dbReference>
<proteinExistence type="predicted"/>
<dbReference type="InterPro" id="IPR017871">
    <property type="entry name" value="ABC_transporter-like_CS"/>
</dbReference>
<dbReference type="Proteomes" id="UP001596138">
    <property type="component" value="Unassembled WGS sequence"/>
</dbReference>
<evidence type="ECO:0000256" key="2">
    <source>
        <dbReference type="ARBA" id="ARBA00022741"/>
    </source>
</evidence>
<evidence type="ECO:0000256" key="1">
    <source>
        <dbReference type="ARBA" id="ARBA00022448"/>
    </source>
</evidence>
<dbReference type="SUPFAM" id="SSF52540">
    <property type="entry name" value="P-loop containing nucleoside triphosphate hydrolases"/>
    <property type="match status" value="1"/>
</dbReference>
<dbReference type="EMBL" id="JBHSTI010000008">
    <property type="protein sequence ID" value="MFC6239196.1"/>
    <property type="molecule type" value="Genomic_DNA"/>
</dbReference>
<dbReference type="InterPro" id="IPR003593">
    <property type="entry name" value="AAA+_ATPase"/>
</dbReference>
<dbReference type="PROSITE" id="PS50893">
    <property type="entry name" value="ABC_TRANSPORTER_2"/>
    <property type="match status" value="1"/>
</dbReference>
<evidence type="ECO:0000313" key="5">
    <source>
        <dbReference type="EMBL" id="MFC6239196.1"/>
    </source>
</evidence>
<dbReference type="PROSITE" id="PS00211">
    <property type="entry name" value="ABC_TRANSPORTER_1"/>
    <property type="match status" value="1"/>
</dbReference>
<keyword evidence="6" id="KW-1185">Reference proteome</keyword>
<sequence>MTQSPISATTPLVDVSHASFGYGHHAVLSDVSYAVMPGQFTGIVGPSGSGKTTLLKLLLGTEKPQRGSVTRAAGVSVSYVPQLETVNWNFPVTVNDCVLMSRPARRPIPRASKAERAEVADVLERLGIADLGARHIRELSGGQQQRMFLARALVRRPQMLLLDEPTSGVDVQTRHEVLHLLDDLNREGLAIVLTTHDLNGMAAHLPHLLALRTRVIASGPPSEVIVPAVVEEVFGARMEILQHLGIPVVVDSMDDVTMKPAAS</sequence>
<reference evidence="6" key="1">
    <citation type="journal article" date="2019" name="Int. J. Syst. Evol. Microbiol.">
        <title>The Global Catalogue of Microorganisms (GCM) 10K type strain sequencing project: providing services to taxonomists for standard genome sequencing and annotation.</title>
        <authorList>
            <consortium name="The Broad Institute Genomics Platform"/>
            <consortium name="The Broad Institute Genome Sequencing Center for Infectious Disease"/>
            <person name="Wu L."/>
            <person name="Ma J."/>
        </authorList>
    </citation>
    <scope>NUCLEOTIDE SEQUENCE [LARGE SCALE GENOMIC DNA]</scope>
    <source>
        <strain evidence="6">CGMCC 4.7317</strain>
    </source>
</reference>
<feature type="domain" description="ABC transporter" evidence="4">
    <location>
        <begin position="10"/>
        <end position="238"/>
    </location>
</feature>
<organism evidence="5 6">
    <name type="scientific">Longivirga aurantiaca</name>
    <dbReference type="NCBI Taxonomy" id="1837743"/>
    <lineage>
        <taxon>Bacteria</taxon>
        <taxon>Bacillati</taxon>
        <taxon>Actinomycetota</taxon>
        <taxon>Actinomycetes</taxon>
        <taxon>Sporichthyales</taxon>
        <taxon>Sporichthyaceae</taxon>
        <taxon>Longivirga</taxon>
    </lineage>
</organism>
<name>A0ABW1T377_9ACTN</name>
<dbReference type="PANTHER" id="PTHR42734">
    <property type="entry name" value="METAL TRANSPORT SYSTEM ATP-BINDING PROTEIN TM_0124-RELATED"/>
    <property type="match status" value="1"/>
</dbReference>
<dbReference type="Gene3D" id="3.40.50.300">
    <property type="entry name" value="P-loop containing nucleotide triphosphate hydrolases"/>
    <property type="match status" value="1"/>
</dbReference>
<comment type="caution">
    <text evidence="5">The sequence shown here is derived from an EMBL/GenBank/DDBJ whole genome shotgun (WGS) entry which is preliminary data.</text>
</comment>
<evidence type="ECO:0000313" key="6">
    <source>
        <dbReference type="Proteomes" id="UP001596138"/>
    </source>
</evidence>